<keyword evidence="3 8" id="KW-1134">Transmembrane beta strand</keyword>
<evidence type="ECO:0000256" key="2">
    <source>
        <dbReference type="ARBA" id="ARBA00022448"/>
    </source>
</evidence>
<dbReference type="GO" id="GO:0015344">
    <property type="term" value="F:siderophore uptake transmembrane transporter activity"/>
    <property type="evidence" value="ECO:0007669"/>
    <property type="project" value="TreeGrafter"/>
</dbReference>
<dbReference type="EMBL" id="CP054020">
    <property type="protein sequence ID" value="QKI89297.1"/>
    <property type="molecule type" value="Genomic_DNA"/>
</dbReference>
<dbReference type="GO" id="GO:0009279">
    <property type="term" value="C:cell outer membrane"/>
    <property type="evidence" value="ECO:0007669"/>
    <property type="project" value="UniProtKB-SubCell"/>
</dbReference>
<dbReference type="AlphaFoldDB" id="A0A7D4NRL4"/>
<proteinExistence type="inferred from homology"/>
<evidence type="ECO:0000256" key="9">
    <source>
        <dbReference type="RuleBase" id="RU003357"/>
    </source>
</evidence>
<dbReference type="InterPro" id="IPR012910">
    <property type="entry name" value="Plug_dom"/>
</dbReference>
<keyword evidence="4 8" id="KW-0812">Transmembrane</keyword>
<evidence type="ECO:0000256" key="4">
    <source>
        <dbReference type="ARBA" id="ARBA00022692"/>
    </source>
</evidence>
<keyword evidence="15" id="KW-1185">Reference proteome</keyword>
<dbReference type="Gene3D" id="2.40.170.20">
    <property type="entry name" value="TonB-dependent receptor, beta-barrel domain"/>
    <property type="match status" value="1"/>
</dbReference>
<dbReference type="InterPro" id="IPR037066">
    <property type="entry name" value="Plug_dom_sf"/>
</dbReference>
<dbReference type="Pfam" id="PF07715">
    <property type="entry name" value="Plug"/>
    <property type="match status" value="1"/>
</dbReference>
<evidence type="ECO:0000256" key="11">
    <source>
        <dbReference type="SAM" id="SignalP"/>
    </source>
</evidence>
<evidence type="ECO:0000256" key="7">
    <source>
        <dbReference type="ARBA" id="ARBA00023237"/>
    </source>
</evidence>
<dbReference type="InterPro" id="IPR000531">
    <property type="entry name" value="Beta-barrel_TonB"/>
</dbReference>
<keyword evidence="14" id="KW-0675">Receptor</keyword>
<comment type="similarity">
    <text evidence="8 9">Belongs to the TonB-dependent receptor family.</text>
</comment>
<evidence type="ECO:0000313" key="14">
    <source>
        <dbReference type="EMBL" id="QKI89297.1"/>
    </source>
</evidence>
<evidence type="ECO:0000256" key="5">
    <source>
        <dbReference type="ARBA" id="ARBA00023077"/>
    </source>
</evidence>
<evidence type="ECO:0000313" key="15">
    <source>
        <dbReference type="Proteomes" id="UP000504724"/>
    </source>
</evidence>
<dbReference type="GO" id="GO:0044718">
    <property type="term" value="P:siderophore transmembrane transport"/>
    <property type="evidence" value="ECO:0007669"/>
    <property type="project" value="TreeGrafter"/>
</dbReference>
<keyword evidence="2 8" id="KW-0813">Transport</keyword>
<dbReference type="InterPro" id="IPR036942">
    <property type="entry name" value="Beta-barrel_TonB_sf"/>
</dbReference>
<dbReference type="PROSITE" id="PS52016">
    <property type="entry name" value="TONB_DEPENDENT_REC_3"/>
    <property type="match status" value="1"/>
</dbReference>
<feature type="domain" description="TonB-dependent receptor plug" evidence="13">
    <location>
        <begin position="52"/>
        <end position="157"/>
    </location>
</feature>
<gene>
    <name evidence="14" type="ORF">HQN79_06815</name>
</gene>
<keyword evidence="5 9" id="KW-0798">TonB box</keyword>
<dbReference type="SUPFAM" id="SSF56935">
    <property type="entry name" value="Porins"/>
    <property type="match status" value="1"/>
</dbReference>
<feature type="domain" description="TonB-dependent receptor-like beta-barrel" evidence="12">
    <location>
        <begin position="279"/>
        <end position="662"/>
    </location>
</feature>
<evidence type="ECO:0000256" key="10">
    <source>
        <dbReference type="SAM" id="MobiDB-lite"/>
    </source>
</evidence>
<dbReference type="KEGG" id="txa:HQN79_06815"/>
<evidence type="ECO:0000256" key="6">
    <source>
        <dbReference type="ARBA" id="ARBA00023136"/>
    </source>
</evidence>
<feature type="region of interest" description="Disordered" evidence="10">
    <location>
        <begin position="274"/>
        <end position="293"/>
    </location>
</feature>
<keyword evidence="6 8" id="KW-0472">Membrane</keyword>
<dbReference type="RefSeq" id="WP_173285195.1">
    <property type="nucleotide sequence ID" value="NZ_CP054020.1"/>
</dbReference>
<evidence type="ECO:0000256" key="8">
    <source>
        <dbReference type="PROSITE-ProRule" id="PRU01360"/>
    </source>
</evidence>
<dbReference type="InterPro" id="IPR039426">
    <property type="entry name" value="TonB-dep_rcpt-like"/>
</dbReference>
<organism evidence="14 15">
    <name type="scientific">Thiomicrorhabdus xiamenensis</name>
    <dbReference type="NCBI Taxonomy" id="2739063"/>
    <lineage>
        <taxon>Bacteria</taxon>
        <taxon>Pseudomonadati</taxon>
        <taxon>Pseudomonadota</taxon>
        <taxon>Gammaproteobacteria</taxon>
        <taxon>Thiotrichales</taxon>
        <taxon>Piscirickettsiaceae</taxon>
        <taxon>Thiomicrorhabdus</taxon>
    </lineage>
</organism>
<accession>A0A7D4NRL4</accession>
<evidence type="ECO:0000259" key="12">
    <source>
        <dbReference type="Pfam" id="PF00593"/>
    </source>
</evidence>
<dbReference type="Pfam" id="PF00593">
    <property type="entry name" value="TonB_dep_Rec_b-barrel"/>
    <property type="match status" value="1"/>
</dbReference>
<dbReference type="PANTHER" id="PTHR30069">
    <property type="entry name" value="TONB-DEPENDENT OUTER MEMBRANE RECEPTOR"/>
    <property type="match status" value="1"/>
</dbReference>
<dbReference type="Gene3D" id="2.170.130.10">
    <property type="entry name" value="TonB-dependent receptor, plug domain"/>
    <property type="match status" value="1"/>
</dbReference>
<evidence type="ECO:0000256" key="3">
    <source>
        <dbReference type="ARBA" id="ARBA00022452"/>
    </source>
</evidence>
<protein>
    <submittedName>
        <fullName evidence="14">TonB-dependent receptor</fullName>
    </submittedName>
</protein>
<keyword evidence="7 8" id="KW-0998">Cell outer membrane</keyword>
<dbReference type="PANTHER" id="PTHR30069:SF57">
    <property type="entry name" value="TONB-DEPENDENT RECEPTOR"/>
    <property type="match status" value="1"/>
</dbReference>
<comment type="subcellular location">
    <subcellularLocation>
        <location evidence="1 8">Cell outer membrane</location>
        <topology evidence="1 8">Multi-pass membrane protein</topology>
    </subcellularLocation>
</comment>
<evidence type="ECO:0000256" key="1">
    <source>
        <dbReference type="ARBA" id="ARBA00004571"/>
    </source>
</evidence>
<feature type="chain" id="PRO_5028809521" evidence="11">
    <location>
        <begin position="29"/>
        <end position="709"/>
    </location>
</feature>
<keyword evidence="11" id="KW-0732">Signal</keyword>
<feature type="signal peptide" evidence="11">
    <location>
        <begin position="1"/>
        <end position="28"/>
    </location>
</feature>
<evidence type="ECO:0000259" key="13">
    <source>
        <dbReference type="Pfam" id="PF07715"/>
    </source>
</evidence>
<dbReference type="Proteomes" id="UP000504724">
    <property type="component" value="Chromosome"/>
</dbReference>
<reference evidence="14 15" key="1">
    <citation type="submission" date="2020-05" db="EMBL/GenBank/DDBJ databases">
        <title>Thiomicrorhabdus sediminis sp.nov. and Thiomicrorhabdus xiamenensis sp.nov., novel sulfur-oxidizing bacteria isolated from coastal sediment.</title>
        <authorList>
            <person name="Liu X."/>
        </authorList>
    </citation>
    <scope>NUCLEOTIDE SEQUENCE [LARGE SCALE GENOMIC DNA]</scope>
    <source>
        <strain evidence="14 15">G2</strain>
    </source>
</reference>
<name>A0A7D4NRL4_9GAMM</name>
<sequence length="709" mass="78728">MPFTRPSFIRLKPLQIALLIGLTGTAQAGTELNTITVEETNLQSKSQMLEVKDDTVHTESVSAKKIEQKQAANLAQAIADEPGVRVSNECSMCGVKRIMLNGLKGEHTTLMTNGVPNSSIVEGFYGFDAIPMAGVSAIEISRGAGPSLIAPEAIGGVVNVVTSAPREDRLIIDLSQGNQEYRKYQLSGSKVSKDGKTAMAVSAQSDNLDQYDQDDNWVNESPALENRALNAQLWHQVDTNNRVEFRIEDQQSEIFGGPVVGSPLAESRNDARTQEATDNPGFIGDSINNTPNSTTTARDFLENIQSEKRSLTAKWYSDRSENLQTRLTGSFVESSMDAIYEPTTYNAQQEIVYLDARGDYFAGDEHQLTFGTDLKLDKMRSESTGGTYPADDSYDMQANGIYIRDTWTPSSKLELATALRIDHIDVDFVDQDKTFNETMVAPRAHLRYDHNFNWTSRLSAGKGYRVPLQFFEADHGILDDGFGVDVDKLEKSTNLHYALNYNDAETLFETTISWAKVDNLTYIDADNYARPTLVNSDESGQVVHADVIASHQLTPHWSIGASLEMFQYDRAYRDTFGVIPVEERAKLMLDYEGHGWEMNLTVTAIGERDYNDYQNAAYFDHYNQANGVDSKGDHSPAYVTADIRIAKEISKNWQLYAGINNITDYTQTGEGDSPLFYDGADAGSSDWDVGHIWGPLRGRLVYAGTKLTF</sequence>